<sequence>MGDQRGTIRLYTCQTDAVLEAIRRDGVCFSKEEYVRRKYEESAPIFLTAYRWFVGEAQRFVPKPPGAQFPYWAFQDLYSMDQSGGHVLALDVPREEAVLFDLYDWNKIVCLKYLGETEKEEKAFHQMLAQCGANENQVMLTAFYPQWKQEILESWGRLFRHHERIKAGDNTSVGSVQAGLWQIKAEWIAQR</sequence>
<dbReference type="InterPro" id="IPR024211">
    <property type="entry name" value="DUF3841"/>
</dbReference>
<gene>
    <name evidence="1" type="ORF">AULFYP135_02274</name>
</gene>
<protein>
    <recommendedName>
        <fullName evidence="2">DUF3841 domain-containing protein</fullName>
    </recommendedName>
</protein>
<reference evidence="1" key="1">
    <citation type="submission" date="2019-11" db="EMBL/GenBank/DDBJ databases">
        <authorList>
            <person name="Feng L."/>
        </authorList>
    </citation>
    <scope>NUCLEOTIDE SEQUENCE</scope>
    <source>
        <strain evidence="1">AundefinedLFYP135</strain>
    </source>
</reference>
<proteinExistence type="predicted"/>
<name>A0A6N2V300_9FIRM</name>
<dbReference type="AlphaFoldDB" id="A0A6N2V300"/>
<evidence type="ECO:0000313" key="1">
    <source>
        <dbReference type="EMBL" id="VYT25075.1"/>
    </source>
</evidence>
<dbReference type="Pfam" id="PF12952">
    <property type="entry name" value="DUF3841"/>
    <property type="match status" value="1"/>
</dbReference>
<organism evidence="1">
    <name type="scientific">uncultured Anaerotruncus sp</name>
    <dbReference type="NCBI Taxonomy" id="905011"/>
    <lineage>
        <taxon>Bacteria</taxon>
        <taxon>Bacillati</taxon>
        <taxon>Bacillota</taxon>
        <taxon>Clostridia</taxon>
        <taxon>Eubacteriales</taxon>
        <taxon>Oscillospiraceae</taxon>
        <taxon>Anaerotruncus</taxon>
        <taxon>environmental samples</taxon>
    </lineage>
</organism>
<evidence type="ECO:0008006" key="2">
    <source>
        <dbReference type="Google" id="ProtNLM"/>
    </source>
</evidence>
<dbReference type="EMBL" id="CACRSL010000005">
    <property type="protein sequence ID" value="VYT25075.1"/>
    <property type="molecule type" value="Genomic_DNA"/>
</dbReference>
<accession>A0A6N2V300</accession>